<protein>
    <recommendedName>
        <fullName evidence="1">DUF7727 domain-containing protein</fullName>
    </recommendedName>
</protein>
<name>A0A9P9W7A8_9PEZI</name>
<reference evidence="2" key="1">
    <citation type="submission" date="2021-03" db="EMBL/GenBank/DDBJ databases">
        <title>Revisited historic fungal species revealed as producer of novel bioactive compounds through whole genome sequencing and comparative genomics.</title>
        <authorList>
            <person name="Vignolle G.A."/>
            <person name="Hochenegger N."/>
            <person name="Mach R.L."/>
            <person name="Mach-Aigner A.R."/>
            <person name="Javad Rahimi M."/>
            <person name="Salim K.A."/>
            <person name="Chan C.M."/>
            <person name="Lim L.B.L."/>
            <person name="Cai F."/>
            <person name="Druzhinina I.S."/>
            <person name="U'Ren J.M."/>
            <person name="Derntl C."/>
        </authorList>
    </citation>
    <scope>NUCLEOTIDE SEQUENCE</scope>
    <source>
        <strain evidence="2">TUCIM 5799</strain>
    </source>
</reference>
<accession>A0A9P9W7A8</accession>
<feature type="domain" description="DUF7727" evidence="1">
    <location>
        <begin position="2"/>
        <end position="53"/>
    </location>
</feature>
<dbReference type="AlphaFoldDB" id="A0A9P9W7A8"/>
<dbReference type="Pfam" id="PF24853">
    <property type="entry name" value="DUF7727"/>
    <property type="match status" value="1"/>
</dbReference>
<evidence type="ECO:0000259" key="1">
    <source>
        <dbReference type="Pfam" id="PF24853"/>
    </source>
</evidence>
<dbReference type="InterPro" id="IPR056144">
    <property type="entry name" value="DUF7727"/>
</dbReference>
<dbReference type="Proteomes" id="UP000829685">
    <property type="component" value="Unassembled WGS sequence"/>
</dbReference>
<sequence>MIVGTFVHRSIVLRIVALPFLSLSALLLYQATNAGLYYLIGLTFYFWGYSEFEGIDSDGSPCCTWQDGQPAVGTAM</sequence>
<proteinExistence type="predicted"/>
<evidence type="ECO:0000313" key="2">
    <source>
        <dbReference type="EMBL" id="KAI1845217.1"/>
    </source>
</evidence>
<evidence type="ECO:0000313" key="3">
    <source>
        <dbReference type="Proteomes" id="UP000829685"/>
    </source>
</evidence>
<organism evidence="2 3">
    <name type="scientific">Neoarthrinium moseri</name>
    <dbReference type="NCBI Taxonomy" id="1658444"/>
    <lineage>
        <taxon>Eukaryota</taxon>
        <taxon>Fungi</taxon>
        <taxon>Dikarya</taxon>
        <taxon>Ascomycota</taxon>
        <taxon>Pezizomycotina</taxon>
        <taxon>Sordariomycetes</taxon>
        <taxon>Xylariomycetidae</taxon>
        <taxon>Amphisphaeriales</taxon>
        <taxon>Apiosporaceae</taxon>
        <taxon>Neoarthrinium</taxon>
    </lineage>
</organism>
<comment type="caution">
    <text evidence="2">The sequence shown here is derived from an EMBL/GenBank/DDBJ whole genome shotgun (WGS) entry which is preliminary data.</text>
</comment>
<keyword evidence="3" id="KW-1185">Reference proteome</keyword>
<gene>
    <name evidence="2" type="ORF">JX265_014093</name>
</gene>
<dbReference type="EMBL" id="JAFIMR010000202">
    <property type="protein sequence ID" value="KAI1845217.1"/>
    <property type="molecule type" value="Genomic_DNA"/>
</dbReference>